<dbReference type="InterPro" id="IPR019021">
    <property type="entry name" value="Mms22"/>
</dbReference>
<reference evidence="2" key="1">
    <citation type="submission" date="2022-11" db="EMBL/GenBank/DDBJ databases">
        <authorList>
            <person name="Scott C."/>
            <person name="Bruce N."/>
        </authorList>
    </citation>
    <scope>NUCLEOTIDE SEQUENCE</scope>
</reference>
<accession>A0A9P1GWU3</accession>
<dbReference type="GO" id="GO:0031297">
    <property type="term" value="P:replication fork processing"/>
    <property type="evidence" value="ECO:0007669"/>
    <property type="project" value="InterPro"/>
</dbReference>
<dbReference type="PANTHER" id="PTHR28122">
    <property type="entry name" value="E3 UBIQUITIN-PROTEIN LIGASE SUBSTRATE RECEPTOR MMS22"/>
    <property type="match status" value="1"/>
</dbReference>
<feature type="compositionally biased region" description="Basic and acidic residues" evidence="1">
    <location>
        <begin position="103"/>
        <end position="114"/>
    </location>
</feature>
<dbReference type="AlphaFoldDB" id="A0A9P1GWU3"/>
<keyword evidence="3" id="KW-1185">Reference proteome</keyword>
<gene>
    <name evidence="2" type="ORF">PPNO1_LOCUS1520</name>
</gene>
<sequence>MATWKERGEVPDSEDEFGSDTDENATLPSATPVLDTQTKNVTDNKKLCSRLLPGSSRILPEREPIARNLSASPGSRTTGKEIAGSGGFDSQPTCLPTADPEVDEPREAERRVDIEPAAGDQLGPRHTVLSGAESTDLGAEEGPLDFSLSNDESIDFPPEYLQFQDFGLGNRTFRPRKPIQKHPYALENALYSKIFKSHGLKPVRLETQSSQRRNPEPEDDSQERDFEDETQETGDTVDLSDESQAQAPLDEPQIHVDLPSSPITPIASLPPHHGALAASQA</sequence>
<dbReference type="EMBL" id="CALLCH030000002">
    <property type="protein sequence ID" value="CAI4211746.1"/>
    <property type="molecule type" value="Genomic_DNA"/>
</dbReference>
<dbReference type="Proteomes" id="UP000838763">
    <property type="component" value="Unassembled WGS sequence"/>
</dbReference>
<dbReference type="GO" id="GO:0005634">
    <property type="term" value="C:nucleus"/>
    <property type="evidence" value="ECO:0007669"/>
    <property type="project" value="InterPro"/>
</dbReference>
<feature type="region of interest" description="Disordered" evidence="1">
    <location>
        <begin position="1"/>
        <end position="151"/>
    </location>
</feature>
<evidence type="ECO:0000313" key="3">
    <source>
        <dbReference type="Proteomes" id="UP000838763"/>
    </source>
</evidence>
<dbReference type="GO" id="GO:0035361">
    <property type="term" value="C:Cul8-RING ubiquitin ligase complex"/>
    <property type="evidence" value="ECO:0007669"/>
    <property type="project" value="TreeGrafter"/>
</dbReference>
<comment type="caution">
    <text evidence="2">The sequence shown here is derived from an EMBL/GenBank/DDBJ whole genome shotgun (WGS) entry which is preliminary data.</text>
</comment>
<feature type="compositionally biased region" description="Basic and acidic residues" evidence="1">
    <location>
        <begin position="1"/>
        <end position="10"/>
    </location>
</feature>
<feature type="compositionally biased region" description="Acidic residues" evidence="1">
    <location>
        <begin position="11"/>
        <end position="23"/>
    </location>
</feature>
<evidence type="ECO:0000313" key="2">
    <source>
        <dbReference type="EMBL" id="CAI4211746.1"/>
    </source>
</evidence>
<organism evidence="2 3">
    <name type="scientific">Parascedosporium putredinis</name>
    <dbReference type="NCBI Taxonomy" id="1442378"/>
    <lineage>
        <taxon>Eukaryota</taxon>
        <taxon>Fungi</taxon>
        <taxon>Dikarya</taxon>
        <taxon>Ascomycota</taxon>
        <taxon>Pezizomycotina</taxon>
        <taxon>Sordariomycetes</taxon>
        <taxon>Hypocreomycetidae</taxon>
        <taxon>Microascales</taxon>
        <taxon>Microascaceae</taxon>
        <taxon>Parascedosporium</taxon>
    </lineage>
</organism>
<feature type="region of interest" description="Disordered" evidence="1">
    <location>
        <begin position="204"/>
        <end position="281"/>
    </location>
</feature>
<feature type="compositionally biased region" description="Acidic residues" evidence="1">
    <location>
        <begin position="217"/>
        <end position="232"/>
    </location>
</feature>
<evidence type="ECO:0000256" key="1">
    <source>
        <dbReference type="SAM" id="MobiDB-lite"/>
    </source>
</evidence>
<feature type="compositionally biased region" description="Polar residues" evidence="1">
    <location>
        <begin position="24"/>
        <end position="41"/>
    </location>
</feature>
<name>A0A9P1GWU3_9PEZI</name>
<protein>
    <submittedName>
        <fullName evidence="2">Uncharacterized protein</fullName>
    </submittedName>
</protein>
<dbReference type="PANTHER" id="PTHR28122:SF1">
    <property type="entry name" value="E3 UBIQUITIN-PROTEIN LIGASE SUBSTRATE RECEPTOR MMS22"/>
    <property type="match status" value="1"/>
</dbReference>
<proteinExistence type="predicted"/>
<dbReference type="OrthoDB" id="4842337at2759"/>
<dbReference type="GO" id="GO:0000724">
    <property type="term" value="P:double-strand break repair via homologous recombination"/>
    <property type="evidence" value="ECO:0007669"/>
    <property type="project" value="TreeGrafter"/>
</dbReference>